<feature type="compositionally biased region" description="Basic and acidic residues" evidence="5">
    <location>
        <begin position="126"/>
        <end position="135"/>
    </location>
</feature>
<keyword evidence="3" id="KW-0408">Iron</keyword>
<evidence type="ECO:0000256" key="4">
    <source>
        <dbReference type="ARBA" id="ARBA00023014"/>
    </source>
</evidence>
<dbReference type="PROSITE" id="PS51296">
    <property type="entry name" value="RIESKE"/>
    <property type="match status" value="1"/>
</dbReference>
<keyword evidence="4" id="KW-0411">Iron-sulfur</keyword>
<dbReference type="InterPro" id="IPR017941">
    <property type="entry name" value="Rieske_2Fe-2S"/>
</dbReference>
<evidence type="ECO:0000256" key="1">
    <source>
        <dbReference type="ARBA" id="ARBA00022714"/>
    </source>
</evidence>
<dbReference type="CDD" id="cd03467">
    <property type="entry name" value="Rieske"/>
    <property type="match status" value="1"/>
</dbReference>
<dbReference type="RefSeq" id="WP_024827367.1">
    <property type="nucleotide sequence ID" value="NZ_CAJCKR010000021.1"/>
</dbReference>
<sequence length="148" mass="15488">MAEAVPPGWIRLGPTDLLGDRDLLPVTAGGRQLLLVRAGARIVAAERACPHEGADLALGRCVAGRLLCPRHQASFDLRDGAVSPGWSFRALRLFAIEAAPDGLWLRTGSDLLAPNTARSGCTRRAGTGERSEAGPDGRATASGRQIGI</sequence>
<dbReference type="EMBL" id="JBEPNW010000003">
    <property type="protein sequence ID" value="MET3869343.1"/>
    <property type="molecule type" value="Genomic_DNA"/>
</dbReference>
<keyword evidence="1" id="KW-0001">2Fe-2S</keyword>
<evidence type="ECO:0000256" key="5">
    <source>
        <dbReference type="SAM" id="MobiDB-lite"/>
    </source>
</evidence>
<protein>
    <submittedName>
        <fullName evidence="7">Nitrite reductase/ring-hydroxylating ferredoxin subunit</fullName>
    </submittedName>
</protein>
<comment type="caution">
    <text evidence="7">The sequence shown here is derived from an EMBL/GenBank/DDBJ whole genome shotgun (WGS) entry which is preliminary data.</text>
</comment>
<evidence type="ECO:0000313" key="7">
    <source>
        <dbReference type="EMBL" id="MET3869343.1"/>
    </source>
</evidence>
<gene>
    <name evidence="7" type="ORF">ABIC20_006721</name>
</gene>
<name>A0ABV2NSI4_9HYPH</name>
<proteinExistence type="predicted"/>
<keyword evidence="8" id="KW-1185">Reference proteome</keyword>
<feature type="domain" description="Rieske" evidence="6">
    <location>
        <begin position="9"/>
        <end position="105"/>
    </location>
</feature>
<dbReference type="Proteomes" id="UP001549119">
    <property type="component" value="Unassembled WGS sequence"/>
</dbReference>
<reference evidence="7 8" key="1">
    <citation type="submission" date="2024-06" db="EMBL/GenBank/DDBJ databases">
        <title>Genomics of switchgrass bacterial isolates.</title>
        <authorList>
            <person name="Shade A."/>
        </authorList>
    </citation>
    <scope>NUCLEOTIDE SEQUENCE [LARGE SCALE GENOMIC DNA]</scope>
    <source>
        <strain evidence="7 8">PvP084</strain>
    </source>
</reference>
<evidence type="ECO:0000259" key="6">
    <source>
        <dbReference type="PROSITE" id="PS51296"/>
    </source>
</evidence>
<accession>A0ABV2NSI4</accession>
<feature type="region of interest" description="Disordered" evidence="5">
    <location>
        <begin position="116"/>
        <end position="148"/>
    </location>
</feature>
<dbReference type="InterPro" id="IPR036922">
    <property type="entry name" value="Rieske_2Fe-2S_sf"/>
</dbReference>
<dbReference type="Gene3D" id="2.102.10.10">
    <property type="entry name" value="Rieske [2Fe-2S] iron-sulphur domain"/>
    <property type="match status" value="1"/>
</dbReference>
<dbReference type="SUPFAM" id="SSF50022">
    <property type="entry name" value="ISP domain"/>
    <property type="match status" value="1"/>
</dbReference>
<dbReference type="Pfam" id="PF00355">
    <property type="entry name" value="Rieske"/>
    <property type="match status" value="1"/>
</dbReference>
<evidence type="ECO:0000256" key="2">
    <source>
        <dbReference type="ARBA" id="ARBA00022723"/>
    </source>
</evidence>
<evidence type="ECO:0000256" key="3">
    <source>
        <dbReference type="ARBA" id="ARBA00023004"/>
    </source>
</evidence>
<organism evidence="7 8">
    <name type="scientific">Methylobacterium radiotolerans</name>
    <dbReference type="NCBI Taxonomy" id="31998"/>
    <lineage>
        <taxon>Bacteria</taxon>
        <taxon>Pseudomonadati</taxon>
        <taxon>Pseudomonadota</taxon>
        <taxon>Alphaproteobacteria</taxon>
        <taxon>Hyphomicrobiales</taxon>
        <taxon>Methylobacteriaceae</taxon>
        <taxon>Methylobacterium</taxon>
    </lineage>
</organism>
<keyword evidence="2" id="KW-0479">Metal-binding</keyword>
<evidence type="ECO:0000313" key="8">
    <source>
        <dbReference type="Proteomes" id="UP001549119"/>
    </source>
</evidence>